<dbReference type="Proteomes" id="UP001157034">
    <property type="component" value="Unassembled WGS sequence"/>
</dbReference>
<dbReference type="EMBL" id="BSVB01000001">
    <property type="protein sequence ID" value="GMA96674.1"/>
    <property type="molecule type" value="Genomic_DNA"/>
</dbReference>
<comment type="caution">
    <text evidence="1">The sequence shown here is derived from an EMBL/GenBank/DDBJ whole genome shotgun (WGS) entry which is preliminary data.</text>
</comment>
<accession>A0ABQ6K8C7</accession>
<evidence type="ECO:0000313" key="2">
    <source>
        <dbReference type="Proteomes" id="UP001157034"/>
    </source>
</evidence>
<evidence type="ECO:0000313" key="1">
    <source>
        <dbReference type="EMBL" id="GMA96674.1"/>
    </source>
</evidence>
<proteinExistence type="predicted"/>
<name>A0ABQ6K8C7_9MICO</name>
<keyword evidence="2" id="KW-1185">Reference proteome</keyword>
<organism evidence="1 2">
    <name type="scientific">Pseudolysinimonas kribbensis</name>
    <dbReference type="NCBI Taxonomy" id="433641"/>
    <lineage>
        <taxon>Bacteria</taxon>
        <taxon>Bacillati</taxon>
        <taxon>Actinomycetota</taxon>
        <taxon>Actinomycetes</taxon>
        <taxon>Micrococcales</taxon>
        <taxon>Microbacteriaceae</taxon>
        <taxon>Pseudolysinimonas</taxon>
    </lineage>
</organism>
<dbReference type="RefSeq" id="WP_284255200.1">
    <property type="nucleotide sequence ID" value="NZ_BAAAQO010000004.1"/>
</dbReference>
<sequence length="135" mass="14096">MAKKSATSPLSNGEARARLGEARAYLEAAELYASSDSAAERKVSGSNSILAGIAAADAICGLLLGERSSGEDHGQAVDLLTRALSPAKKAPNSLRRLLSEKTPVQYGVHPVSAADAAQLAKWARDLVNEAIQRAR</sequence>
<protein>
    <recommendedName>
        <fullName evidence="3">HEPN domain-containing protein</fullName>
    </recommendedName>
</protein>
<reference evidence="2" key="1">
    <citation type="journal article" date="2019" name="Int. J. Syst. Evol. Microbiol.">
        <title>The Global Catalogue of Microorganisms (GCM) 10K type strain sequencing project: providing services to taxonomists for standard genome sequencing and annotation.</title>
        <authorList>
            <consortium name="The Broad Institute Genomics Platform"/>
            <consortium name="The Broad Institute Genome Sequencing Center for Infectious Disease"/>
            <person name="Wu L."/>
            <person name="Ma J."/>
        </authorList>
    </citation>
    <scope>NUCLEOTIDE SEQUENCE [LARGE SCALE GENOMIC DNA]</scope>
    <source>
        <strain evidence="2">NBRC 108894</strain>
    </source>
</reference>
<gene>
    <name evidence="1" type="ORF">GCM10025881_34980</name>
</gene>
<evidence type="ECO:0008006" key="3">
    <source>
        <dbReference type="Google" id="ProtNLM"/>
    </source>
</evidence>